<dbReference type="InterPro" id="IPR023612">
    <property type="entry name" value="Peptidase_M4"/>
</dbReference>
<feature type="active site" evidence="7">
    <location>
        <position position="156"/>
    </location>
</feature>
<feature type="active site" description="Proton donor" evidence="7">
    <location>
        <position position="257"/>
    </location>
</feature>
<keyword evidence="5 8" id="KW-0862">Zinc</keyword>
<dbReference type="CDD" id="cd09597">
    <property type="entry name" value="M4_TLP"/>
    <property type="match status" value="1"/>
</dbReference>
<evidence type="ECO:0000256" key="2">
    <source>
        <dbReference type="ARBA" id="ARBA00022670"/>
    </source>
</evidence>
<name>A0A6L7ETF4_9ACTN</name>
<proteinExistence type="inferred from homology"/>
<dbReference type="GO" id="GO:0006508">
    <property type="term" value="P:proteolysis"/>
    <property type="evidence" value="ECO:0007669"/>
    <property type="project" value="UniProtKB-KW"/>
</dbReference>
<reference evidence="12 13" key="1">
    <citation type="submission" date="2019-12" db="EMBL/GenBank/DDBJ databases">
        <authorList>
            <person name="Kun Z."/>
        </authorList>
    </citation>
    <scope>NUCLEOTIDE SEQUENCE [LARGE SCALE GENOMIC DNA]</scope>
    <source>
        <strain evidence="12 13">YIM 123512</strain>
    </source>
</reference>
<evidence type="ECO:0000256" key="9">
    <source>
        <dbReference type="SAM" id="MobiDB-lite"/>
    </source>
</evidence>
<dbReference type="PRINTS" id="PR00730">
    <property type="entry name" value="THERMOLYSIN"/>
</dbReference>
<gene>
    <name evidence="12" type="ORF">GRQ65_10545</name>
</gene>
<evidence type="ECO:0000256" key="8">
    <source>
        <dbReference type="RuleBase" id="RU366073"/>
    </source>
</evidence>
<dbReference type="EC" id="3.4.24.-" evidence="8"/>
<dbReference type="GO" id="GO:0005576">
    <property type="term" value="C:extracellular region"/>
    <property type="evidence" value="ECO:0007669"/>
    <property type="project" value="UniProtKB-SubCell"/>
</dbReference>
<evidence type="ECO:0000256" key="6">
    <source>
        <dbReference type="ARBA" id="ARBA00023049"/>
    </source>
</evidence>
<dbReference type="PANTHER" id="PTHR43579:SF1">
    <property type="entry name" value="NEUTRAL METALLOPROTEINASE"/>
    <property type="match status" value="1"/>
</dbReference>
<dbReference type="Pfam" id="PF20242">
    <property type="entry name" value="Emfourin"/>
    <property type="match status" value="1"/>
</dbReference>
<feature type="domain" description="Peptidase M4 C-terminal" evidence="11">
    <location>
        <begin position="166"/>
        <end position="327"/>
    </location>
</feature>
<evidence type="ECO:0000256" key="7">
    <source>
        <dbReference type="PIRSR" id="PIRSR623612-1"/>
    </source>
</evidence>
<evidence type="ECO:0000259" key="11">
    <source>
        <dbReference type="Pfam" id="PF02868"/>
    </source>
</evidence>
<dbReference type="Gene3D" id="1.10.390.10">
    <property type="entry name" value="Neutral Protease Domain 2"/>
    <property type="match status" value="1"/>
</dbReference>
<dbReference type="RefSeq" id="WP_160877898.1">
    <property type="nucleotide sequence ID" value="NZ_WUEK01000005.1"/>
</dbReference>
<accession>A0A6L7ETF4</accession>
<keyword evidence="6 8" id="KW-0482">Metalloprotease</keyword>
<dbReference type="PANTHER" id="PTHR43579">
    <property type="match status" value="1"/>
</dbReference>
<comment type="function">
    <text evidence="8">Extracellular zinc metalloprotease.</text>
</comment>
<keyword evidence="4 8" id="KW-0378">Hydrolase</keyword>
<dbReference type="Proteomes" id="UP000473325">
    <property type="component" value="Unassembled WGS sequence"/>
</dbReference>
<dbReference type="InterPro" id="IPR027268">
    <property type="entry name" value="Peptidase_M4/M1_CTD_sf"/>
</dbReference>
<feature type="region of interest" description="Disordered" evidence="9">
    <location>
        <begin position="329"/>
        <end position="357"/>
    </location>
</feature>
<dbReference type="InterPro" id="IPR013856">
    <property type="entry name" value="Peptidase_M4_domain"/>
</dbReference>
<evidence type="ECO:0000256" key="4">
    <source>
        <dbReference type="ARBA" id="ARBA00022801"/>
    </source>
</evidence>
<protein>
    <recommendedName>
        <fullName evidence="8">Neutral metalloproteinase</fullName>
        <ecNumber evidence="8">3.4.24.-</ecNumber>
    </recommendedName>
</protein>
<comment type="caution">
    <text evidence="12">The sequence shown here is derived from an EMBL/GenBank/DDBJ whole genome shotgun (WGS) entry which is preliminary data.</text>
</comment>
<keyword evidence="13" id="KW-1185">Reference proteome</keyword>
<evidence type="ECO:0000256" key="3">
    <source>
        <dbReference type="ARBA" id="ARBA00022723"/>
    </source>
</evidence>
<dbReference type="InterPro" id="IPR052759">
    <property type="entry name" value="Metalloprotease_M4"/>
</dbReference>
<evidence type="ECO:0000256" key="5">
    <source>
        <dbReference type="ARBA" id="ARBA00022833"/>
    </source>
</evidence>
<comment type="subcellular location">
    <subcellularLocation>
        <location evidence="8">Secreted</location>
    </subcellularLocation>
</comment>
<keyword evidence="2 8" id="KW-0645">Protease</keyword>
<organism evidence="12 13">
    <name type="scientific">Nocardioides flavescens</name>
    <dbReference type="NCBI Taxonomy" id="2691959"/>
    <lineage>
        <taxon>Bacteria</taxon>
        <taxon>Bacillati</taxon>
        <taxon>Actinomycetota</taxon>
        <taxon>Actinomycetes</taxon>
        <taxon>Propionibacteriales</taxon>
        <taxon>Nocardioidaceae</taxon>
        <taxon>Nocardioides</taxon>
    </lineage>
</organism>
<dbReference type="EMBL" id="WUEK01000005">
    <property type="protein sequence ID" value="MXG89990.1"/>
    <property type="molecule type" value="Genomic_DNA"/>
</dbReference>
<dbReference type="AlphaFoldDB" id="A0A6L7ETF4"/>
<feature type="compositionally biased region" description="Low complexity" evidence="9">
    <location>
        <begin position="343"/>
        <end position="352"/>
    </location>
</feature>
<comment type="similarity">
    <text evidence="1 8">Belongs to the peptidase M4 family.</text>
</comment>
<feature type="domain" description="Peptidase M4" evidence="10">
    <location>
        <begin position="82"/>
        <end position="163"/>
    </location>
</feature>
<evidence type="ECO:0000313" key="12">
    <source>
        <dbReference type="EMBL" id="MXG89990.1"/>
    </source>
</evidence>
<sequence length="448" mass="47177">MSRLCFLPPYLLRELASTRPDGEEWVTRLLARDDGFRLQRSLVPTAAPSASAAWVVHTADNASSLPGRVVRRAGEGPSGDVAVDEAADGVAASLALFAEVYGRDSYDDRGASVLATVHYERDYVNAFWDGRQLVFGDGDGEVFDRFTKPVDVLGHELTHAVTERTAGLVYEGQSGALNESVSDVFASCLKQRLLGQSADEGDWLIGEGLSLPGVQARGLRDMAAPGTAYDDPRLGRDPQPADMSGYVDTTDDNGGVHLNSGIPNRAFQLAAVAIGGSAAEGAGRVWYAALTGALPARADFATFAAATLAVAGEHADAVAGAWETVGVTPRATTAGPGQPPPVAGSSGPSGSSERAVSVRRSGGFAGQVVEGRVDLAEEPDEQRRTELEALVGRIDLREVAGGTPQPDRYVFDLDLCGDRAQVPEQHLTADLRRVCELVLDPGAPSSWR</sequence>
<dbReference type="GO" id="GO:0004222">
    <property type="term" value="F:metalloendopeptidase activity"/>
    <property type="evidence" value="ECO:0007669"/>
    <property type="project" value="UniProtKB-UniRule"/>
</dbReference>
<dbReference type="InterPro" id="IPR049457">
    <property type="entry name" value="Emfourin"/>
</dbReference>
<keyword evidence="3" id="KW-0479">Metal-binding</keyword>
<dbReference type="Pfam" id="PF02868">
    <property type="entry name" value="Peptidase_M4_C"/>
    <property type="match status" value="1"/>
</dbReference>
<evidence type="ECO:0000259" key="10">
    <source>
        <dbReference type="Pfam" id="PF01447"/>
    </source>
</evidence>
<dbReference type="InterPro" id="IPR001570">
    <property type="entry name" value="Peptidase_M4_C_domain"/>
</dbReference>
<comment type="cofactor">
    <cofactor evidence="8">
        <name>Zn(2+)</name>
        <dbReference type="ChEBI" id="CHEBI:29105"/>
    </cofactor>
</comment>
<dbReference type="Pfam" id="PF01447">
    <property type="entry name" value="Peptidase_M4"/>
    <property type="match status" value="1"/>
</dbReference>
<dbReference type="GO" id="GO:0046872">
    <property type="term" value="F:metal ion binding"/>
    <property type="evidence" value="ECO:0007669"/>
    <property type="project" value="UniProtKB-UniRule"/>
</dbReference>
<keyword evidence="8" id="KW-0964">Secreted</keyword>
<evidence type="ECO:0000313" key="13">
    <source>
        <dbReference type="Proteomes" id="UP000473325"/>
    </source>
</evidence>
<evidence type="ECO:0000256" key="1">
    <source>
        <dbReference type="ARBA" id="ARBA00009388"/>
    </source>
</evidence>
<dbReference type="Gene3D" id="3.10.170.10">
    <property type="match status" value="1"/>
</dbReference>
<dbReference type="SUPFAM" id="SSF55486">
    <property type="entry name" value="Metalloproteases ('zincins'), catalytic domain"/>
    <property type="match status" value="1"/>
</dbReference>